<reference evidence="1 2" key="1">
    <citation type="submission" date="2024-01" db="EMBL/GenBank/DDBJ databases">
        <title>Novel lytic viruses for Xanthomonas sp. and Stenotrophomonas maltophilia.</title>
        <authorList>
            <person name="Petrzik K."/>
            <person name="Brazdova S."/>
            <person name="Sovova L."/>
            <person name="Neoralova M."/>
        </authorList>
    </citation>
    <scope>NUCLEOTIDE SEQUENCE [LARGE SCALE GENOMIC DNA]</scope>
</reference>
<keyword evidence="2" id="KW-1185">Reference proteome</keyword>
<accession>A0ABZ2GYH1</accession>
<protein>
    <submittedName>
        <fullName evidence="1">Uncharacterized protein</fullName>
    </submittedName>
</protein>
<dbReference type="EMBL" id="PP079417">
    <property type="protein sequence ID" value="WWO60394.1"/>
    <property type="molecule type" value="Genomic_DNA"/>
</dbReference>
<organism evidence="1 2">
    <name type="scientific">Stenotrophomonas phage SB5</name>
    <dbReference type="NCBI Taxonomy" id="3117469"/>
    <lineage>
        <taxon>Viruses</taxon>
        <taxon>Duplodnaviria</taxon>
        <taxon>Heunggongvirae</taxon>
        <taxon>Uroviricota</taxon>
        <taxon>Caudoviricetes</taxon>
        <taxon>Autographivirales</taxon>
        <taxon>Autonotataviridae</taxon>
        <taxon>Gujervirinae</taxon>
        <taxon>Pradovirus</taxon>
        <taxon>Pradovirus SB5</taxon>
    </lineage>
</organism>
<evidence type="ECO:0000313" key="2">
    <source>
        <dbReference type="Proteomes" id="UP001362029"/>
    </source>
</evidence>
<proteinExistence type="predicted"/>
<dbReference type="Proteomes" id="UP001362029">
    <property type="component" value="Segment"/>
</dbReference>
<name>A0ABZ2GYH1_9CAUD</name>
<evidence type="ECO:0000313" key="1">
    <source>
        <dbReference type="EMBL" id="WWO60394.1"/>
    </source>
</evidence>
<sequence>MKIRWNEQKRLWFVDLPNGVRVYTHRSEQAAAIYKASAEDAPVARWKWGWLVNKGSVWMGVHYSKHNLRWCINLIPCVTVWITKPGGKTP</sequence>